<keyword evidence="4 7" id="KW-1133">Transmembrane helix</keyword>
<feature type="transmembrane region" description="Helical" evidence="7">
    <location>
        <begin position="140"/>
        <end position="163"/>
    </location>
</feature>
<dbReference type="GO" id="GO:0017038">
    <property type="term" value="P:protein import"/>
    <property type="evidence" value="ECO:0007669"/>
    <property type="project" value="TreeGrafter"/>
</dbReference>
<dbReference type="Proteomes" id="UP000238327">
    <property type="component" value="Chromosome"/>
</dbReference>
<evidence type="ECO:0000256" key="5">
    <source>
        <dbReference type="ARBA" id="ARBA00023136"/>
    </source>
</evidence>
<keyword evidence="6" id="KW-0653">Protein transport</keyword>
<keyword evidence="9" id="KW-0966">Cell projection</keyword>
<evidence type="ECO:0000256" key="3">
    <source>
        <dbReference type="ARBA" id="ARBA00022692"/>
    </source>
</evidence>
<dbReference type="PANTHER" id="PTHR30625">
    <property type="entry name" value="PROTEIN TOLQ"/>
    <property type="match status" value="1"/>
</dbReference>
<keyword evidence="3 7" id="KW-0812">Transmembrane</keyword>
<accession>A0A2R3QX19</accession>
<evidence type="ECO:0000313" key="9">
    <source>
        <dbReference type="EMBL" id="AVO56296.1"/>
    </source>
</evidence>
<gene>
    <name evidence="9" type="ORF">C7A17_14425</name>
</gene>
<feature type="transmembrane region" description="Helical" evidence="7">
    <location>
        <begin position="103"/>
        <end position="128"/>
    </location>
</feature>
<evidence type="ECO:0000259" key="8">
    <source>
        <dbReference type="Pfam" id="PF01618"/>
    </source>
</evidence>
<dbReference type="InterPro" id="IPR050790">
    <property type="entry name" value="ExbB/TolQ_transport"/>
</dbReference>
<dbReference type="STRING" id="1001585.MDS_4254"/>
<dbReference type="OrthoDB" id="4045at2"/>
<keyword evidence="9" id="KW-0282">Flagellum</keyword>
<comment type="similarity">
    <text evidence="6">Belongs to the exbB/tolQ family.</text>
</comment>
<organism evidence="9 10">
    <name type="scientific">Ectopseudomonas mendocina</name>
    <name type="common">Pseudomonas mendocina</name>
    <dbReference type="NCBI Taxonomy" id="300"/>
    <lineage>
        <taxon>Bacteria</taxon>
        <taxon>Pseudomonadati</taxon>
        <taxon>Pseudomonadota</taxon>
        <taxon>Gammaproteobacteria</taxon>
        <taxon>Pseudomonadales</taxon>
        <taxon>Pseudomonadaceae</taxon>
        <taxon>Ectopseudomonas</taxon>
    </lineage>
</organism>
<evidence type="ECO:0000313" key="10">
    <source>
        <dbReference type="Proteomes" id="UP000238327"/>
    </source>
</evidence>
<keyword evidence="6" id="KW-0813">Transport</keyword>
<dbReference type="GO" id="GO:0005886">
    <property type="term" value="C:plasma membrane"/>
    <property type="evidence" value="ECO:0007669"/>
    <property type="project" value="UniProtKB-SubCell"/>
</dbReference>
<dbReference type="EMBL" id="CP027657">
    <property type="protein sequence ID" value="AVO56296.1"/>
    <property type="molecule type" value="Genomic_DNA"/>
</dbReference>
<keyword evidence="9" id="KW-0969">Cilium</keyword>
<feature type="domain" description="MotA/TolQ/ExbB proton channel" evidence="8">
    <location>
        <begin position="79"/>
        <end position="176"/>
    </location>
</feature>
<feature type="transmembrane region" description="Helical" evidence="7">
    <location>
        <begin position="27"/>
        <end position="49"/>
    </location>
</feature>
<evidence type="ECO:0000256" key="7">
    <source>
        <dbReference type="SAM" id="Phobius"/>
    </source>
</evidence>
<dbReference type="PANTHER" id="PTHR30625:SF18">
    <property type="entry name" value="TONB2 ENERGY TRANSDUCTION SYSTEM INNER MEMBRANE COMPONENT EXBB"/>
    <property type="match status" value="1"/>
</dbReference>
<comment type="subcellular location">
    <subcellularLocation>
        <location evidence="1">Cell membrane</location>
        <topology evidence="1">Multi-pass membrane protein</topology>
    </subcellularLocation>
    <subcellularLocation>
        <location evidence="6">Membrane</location>
        <topology evidence="6">Multi-pass membrane protein</topology>
    </subcellularLocation>
</comment>
<name>A0A2R3QX19_ECTME</name>
<evidence type="ECO:0000256" key="2">
    <source>
        <dbReference type="ARBA" id="ARBA00022475"/>
    </source>
</evidence>
<protein>
    <submittedName>
        <fullName evidence="9">Flagellar motor protein MotA</fullName>
    </submittedName>
</protein>
<dbReference type="AlphaFoldDB" id="A0A2R3QX19"/>
<dbReference type="InterPro" id="IPR002898">
    <property type="entry name" value="MotA_ExbB_proton_chnl"/>
</dbReference>
<dbReference type="Pfam" id="PF01618">
    <property type="entry name" value="MotA_ExbB"/>
    <property type="match status" value="1"/>
</dbReference>
<proteinExistence type="inferred from homology"/>
<reference evidence="9 10" key="1">
    <citation type="submission" date="2018-03" db="EMBL/GenBank/DDBJ databases">
        <title>Complete genome sequence and methylome analysis of Pseudomonas mendocina NEB 698.</title>
        <authorList>
            <person name="Morgan R.D."/>
        </authorList>
    </citation>
    <scope>NUCLEOTIDE SEQUENCE [LARGE SCALE GENOMIC DNA]</scope>
    <source>
        <strain evidence="9 10">NEB698</strain>
    </source>
</reference>
<evidence type="ECO:0000256" key="1">
    <source>
        <dbReference type="ARBA" id="ARBA00004651"/>
    </source>
</evidence>
<keyword evidence="5 7" id="KW-0472">Membrane</keyword>
<evidence type="ECO:0000256" key="4">
    <source>
        <dbReference type="ARBA" id="ARBA00022989"/>
    </source>
</evidence>
<dbReference type="RefSeq" id="WP_106742938.1">
    <property type="nucleotide sequence ID" value="NZ_CP027657.1"/>
</dbReference>
<sequence length="183" mass="20645">MTDLYASWLRAVDSAYALLDFMTTGGVVMWALAILCVLFWTLMFERFWFLRRIFPRWVRERREAWQQVLGDDVVGSWQRAVRDAWLAQARQQLAAPLRLGKTLVALCPLFGLLGTVTGMVAVFDVLAMSGNGDPRGMAAGVWKAILPTMAGMVLAITGLFSLARLERDSRRALERLADQLRHD</sequence>
<keyword evidence="2" id="KW-1003">Cell membrane</keyword>
<evidence type="ECO:0000256" key="6">
    <source>
        <dbReference type="RuleBase" id="RU004057"/>
    </source>
</evidence>